<dbReference type="InterPro" id="IPR002182">
    <property type="entry name" value="NB-ARC"/>
</dbReference>
<dbReference type="InterPro" id="IPR042197">
    <property type="entry name" value="Apaf_helical"/>
</dbReference>
<dbReference type="Gene3D" id="1.10.8.430">
    <property type="entry name" value="Helical domain of apoptotic protease-activating factors"/>
    <property type="match status" value="1"/>
</dbReference>
<evidence type="ECO:0000256" key="6">
    <source>
        <dbReference type="ARBA" id="ARBA00023054"/>
    </source>
</evidence>
<sequence>MSAPVVSATMGAMNPLIGKLAALMGDEYKKLTGVRRQASFLKDELSAMKALLEKLELMDELDPLAKNWRDHVREMSYDMENCIDDFMRDLGGADAKTGFIKKTAKRLKTLRKRHRIADRMEELKVLALEANERRMRYKIDDCANSTNRVVPIDTRMLAIYKQATGLVGIDGPKKELVSWLTDTQEKLKVVAIVGFGGLGKTTLAKQVYDTIEGQFSCNIFLSVSQRPDMSRLLGGVQQELEKKEKLTHAHESPQKQTRPHELQDIVGRLREYLTHKRYLIVVDDLWDQLTWNIMSCIFPEVGNGSRVIVTTRVEDVAIWACHNDHECVYRMEPLKEQDSRMLFCNRVFGSGYDCPSQFKEVSAEILKKCGGLPLAIITIASLLASRQTRSKDEWESIRNSLGAKFATNPTIEEMRSILNLSYMHLPLHLRPCLLYLGMYPEDEMIRRHDLVLQWIAEGLVNCSHESDLEDIGKSYFNELINRSLIQPAGTSKSGEVECCRVHDIMLDLIVSKCGDENFINVAYNCEDVARMHACEYKVRRLSLKSSTNDATLRIIDTSMSQVRSFAQFGESKYTPPLSLFKYLRVLTFIFPYETSTIVDLTAIGQLFQLRYLMVSALCRINFPTEFRKLVHLETLEVPGISGSIPSDIVCLPRLSRLILPCLTCLPQGIANIKSLRALYCTQNISLEDINGLGELTSLRELRLSTKMVAGEVDALVSLIGKLHDLKYLAVSVESSKHHCGPIYSLSNPPLHIEELNLFGWTLKRVPTWIGGLHFLRILVLWVDNLSNDEVHVVGKLPCLAHLDLWVFAEGGAVICTGLFQVLKVLRLFSHDVEDMQFQIGLMPSLRQLTLEVNNGWDGAVPRGMEHLLALDHISVFARDGVNHRDVESAFRSVVDVHPRRPSLEIIPAISHSSMNVVTVLR</sequence>
<gene>
    <name evidence="11" type="primary">Pm21</name>
</gene>
<evidence type="ECO:0000256" key="2">
    <source>
        <dbReference type="ARBA" id="ARBA00022614"/>
    </source>
</evidence>
<feature type="domain" description="Disease resistance N-terminal" evidence="8">
    <location>
        <begin position="12"/>
        <end position="99"/>
    </location>
</feature>
<dbReference type="FunFam" id="1.10.10.10:FF:000322">
    <property type="entry name" value="Probable disease resistance protein At1g63360"/>
    <property type="match status" value="1"/>
</dbReference>
<dbReference type="InterPro" id="IPR027417">
    <property type="entry name" value="P-loop_NTPase"/>
</dbReference>
<dbReference type="Pfam" id="PF23598">
    <property type="entry name" value="LRR_14"/>
    <property type="match status" value="1"/>
</dbReference>
<name>A0A2R3ZVC4_9POAL</name>
<evidence type="ECO:0000259" key="10">
    <source>
        <dbReference type="Pfam" id="PF23598"/>
    </source>
</evidence>
<dbReference type="InterPro" id="IPR032675">
    <property type="entry name" value="LRR_dom_sf"/>
</dbReference>
<keyword evidence="6" id="KW-0175">Coiled coil</keyword>
<evidence type="ECO:0000259" key="9">
    <source>
        <dbReference type="Pfam" id="PF23559"/>
    </source>
</evidence>
<evidence type="ECO:0000256" key="4">
    <source>
        <dbReference type="ARBA" id="ARBA00022741"/>
    </source>
</evidence>
<dbReference type="Pfam" id="PF23559">
    <property type="entry name" value="WHD_DRP"/>
    <property type="match status" value="1"/>
</dbReference>
<evidence type="ECO:0000313" key="11">
    <source>
        <dbReference type="EMBL" id="AVR54622.1"/>
    </source>
</evidence>
<evidence type="ECO:0000256" key="1">
    <source>
        <dbReference type="ARBA" id="ARBA00008894"/>
    </source>
</evidence>
<dbReference type="Gene3D" id="1.20.5.4130">
    <property type="match status" value="1"/>
</dbReference>
<dbReference type="PANTHER" id="PTHR23155:SF906">
    <property type="entry name" value="OS08G0205100 PROTEIN"/>
    <property type="match status" value="1"/>
</dbReference>
<dbReference type="SUPFAM" id="SSF52540">
    <property type="entry name" value="P-loop containing nucleoside triphosphate hydrolases"/>
    <property type="match status" value="1"/>
</dbReference>
<dbReference type="Pfam" id="PF18052">
    <property type="entry name" value="Rx_N"/>
    <property type="match status" value="1"/>
</dbReference>
<dbReference type="InterPro" id="IPR041118">
    <property type="entry name" value="Rx_N"/>
</dbReference>
<feature type="domain" description="NB-ARC" evidence="7">
    <location>
        <begin position="172"/>
        <end position="348"/>
    </location>
</feature>
<dbReference type="Gene3D" id="3.40.50.300">
    <property type="entry name" value="P-loop containing nucleotide triphosphate hydrolases"/>
    <property type="match status" value="1"/>
</dbReference>
<dbReference type="InterPro" id="IPR055414">
    <property type="entry name" value="LRR_R13L4/SHOC2-like"/>
</dbReference>
<accession>A0A2R3ZVC4</accession>
<dbReference type="InterPro" id="IPR038005">
    <property type="entry name" value="RX-like_CC"/>
</dbReference>
<comment type="similarity">
    <text evidence="1">Belongs to the disease resistance NB-LRR family.</text>
</comment>
<dbReference type="InterPro" id="IPR044974">
    <property type="entry name" value="Disease_R_plants"/>
</dbReference>
<dbReference type="GO" id="GO:0009626">
    <property type="term" value="P:plant-type hypersensitive response"/>
    <property type="evidence" value="ECO:0007669"/>
    <property type="project" value="UniProtKB-ARBA"/>
</dbReference>
<dbReference type="GO" id="GO:0042742">
    <property type="term" value="P:defense response to bacterium"/>
    <property type="evidence" value="ECO:0007669"/>
    <property type="project" value="UniProtKB-ARBA"/>
</dbReference>
<reference evidence="11" key="1">
    <citation type="journal article" date="2018" name="Mol. Plant">
        <title>Pm21, encoding a typical CC-NBS-LRR protein, confers broad-spectrum resistance to wheat powdery mildew disease.</title>
        <authorList>
            <person name="He H."/>
            <person name="Zhu S."/>
            <person name="Zhao R."/>
            <person name="Jiang Z."/>
            <person name="Ji Y."/>
            <person name="Ji J."/>
            <person name="Qiu D."/>
            <person name="Li H."/>
            <person name="Bie T."/>
        </authorList>
    </citation>
    <scope>NUCLEOTIDE SEQUENCE</scope>
    <source>
        <strain evidence="11">GRA895</strain>
    </source>
</reference>
<dbReference type="PRINTS" id="PR00364">
    <property type="entry name" value="DISEASERSIST"/>
</dbReference>
<feature type="domain" description="Disease resistance R13L4/SHOC-2-like LRR" evidence="10">
    <location>
        <begin position="561"/>
        <end position="903"/>
    </location>
</feature>
<feature type="domain" description="Disease resistance protein winged helix" evidence="9">
    <location>
        <begin position="438"/>
        <end position="509"/>
    </location>
</feature>
<evidence type="ECO:0000259" key="7">
    <source>
        <dbReference type="Pfam" id="PF00931"/>
    </source>
</evidence>
<dbReference type="Pfam" id="PF00931">
    <property type="entry name" value="NB-ARC"/>
    <property type="match status" value="1"/>
</dbReference>
<keyword evidence="3" id="KW-0677">Repeat</keyword>
<organism evidence="11">
    <name type="scientific">Dasypyrum villosum</name>
    <dbReference type="NCBI Taxonomy" id="40247"/>
    <lineage>
        <taxon>Eukaryota</taxon>
        <taxon>Viridiplantae</taxon>
        <taxon>Streptophyta</taxon>
        <taxon>Embryophyta</taxon>
        <taxon>Tracheophyta</taxon>
        <taxon>Spermatophyta</taxon>
        <taxon>Magnoliopsida</taxon>
        <taxon>Liliopsida</taxon>
        <taxon>Poales</taxon>
        <taxon>Poaceae</taxon>
        <taxon>BOP clade</taxon>
        <taxon>Pooideae</taxon>
        <taxon>Triticodae</taxon>
        <taxon>Triticeae</taxon>
        <taxon>Triticinae</taxon>
        <taxon>Dasypyrum</taxon>
    </lineage>
</organism>
<keyword evidence="4" id="KW-0547">Nucleotide-binding</keyword>
<dbReference type="CDD" id="cd14798">
    <property type="entry name" value="RX-CC_like"/>
    <property type="match status" value="1"/>
</dbReference>
<dbReference type="Gene3D" id="3.80.10.10">
    <property type="entry name" value="Ribonuclease Inhibitor"/>
    <property type="match status" value="1"/>
</dbReference>
<proteinExistence type="evidence at transcript level"/>
<protein>
    <submittedName>
        <fullName evidence="11">PM21</fullName>
    </submittedName>
</protein>
<dbReference type="Gene3D" id="1.10.10.10">
    <property type="entry name" value="Winged helix-like DNA-binding domain superfamily/Winged helix DNA-binding domain"/>
    <property type="match status" value="1"/>
</dbReference>
<dbReference type="GO" id="GO:0002758">
    <property type="term" value="P:innate immune response-activating signaling pathway"/>
    <property type="evidence" value="ECO:0007669"/>
    <property type="project" value="UniProtKB-ARBA"/>
</dbReference>
<dbReference type="InterPro" id="IPR036388">
    <property type="entry name" value="WH-like_DNA-bd_sf"/>
</dbReference>
<evidence type="ECO:0000256" key="3">
    <source>
        <dbReference type="ARBA" id="ARBA00022737"/>
    </source>
</evidence>
<dbReference type="SUPFAM" id="SSF52058">
    <property type="entry name" value="L domain-like"/>
    <property type="match status" value="1"/>
</dbReference>
<dbReference type="GO" id="GO:0043531">
    <property type="term" value="F:ADP binding"/>
    <property type="evidence" value="ECO:0007669"/>
    <property type="project" value="InterPro"/>
</dbReference>
<evidence type="ECO:0000256" key="5">
    <source>
        <dbReference type="ARBA" id="ARBA00022821"/>
    </source>
</evidence>
<dbReference type="EMBL" id="MG831557">
    <property type="protein sequence ID" value="AVR54622.1"/>
    <property type="molecule type" value="mRNA"/>
</dbReference>
<keyword evidence="5" id="KW-0611">Plant defense</keyword>
<dbReference type="AlphaFoldDB" id="A0A2R3ZVC4"/>
<dbReference type="PANTHER" id="PTHR23155">
    <property type="entry name" value="DISEASE RESISTANCE PROTEIN RP"/>
    <property type="match status" value="1"/>
</dbReference>
<evidence type="ECO:0000259" key="8">
    <source>
        <dbReference type="Pfam" id="PF18052"/>
    </source>
</evidence>
<keyword evidence="2" id="KW-0433">Leucine-rich repeat</keyword>
<dbReference type="InterPro" id="IPR058922">
    <property type="entry name" value="WHD_DRP"/>
</dbReference>